<evidence type="ECO:0000256" key="1">
    <source>
        <dbReference type="SAM" id="MobiDB-lite"/>
    </source>
</evidence>
<dbReference type="GO" id="GO:0006508">
    <property type="term" value="P:proteolysis"/>
    <property type="evidence" value="ECO:0007669"/>
    <property type="project" value="InterPro"/>
</dbReference>
<dbReference type="InterPro" id="IPR001478">
    <property type="entry name" value="PDZ"/>
</dbReference>
<dbReference type="GO" id="GO:0007165">
    <property type="term" value="P:signal transduction"/>
    <property type="evidence" value="ECO:0007669"/>
    <property type="project" value="TreeGrafter"/>
</dbReference>
<keyword evidence="6" id="KW-1185">Reference proteome</keyword>
<dbReference type="GO" id="GO:0008236">
    <property type="term" value="F:serine-type peptidase activity"/>
    <property type="evidence" value="ECO:0007669"/>
    <property type="project" value="InterPro"/>
</dbReference>
<dbReference type="InterPro" id="IPR029045">
    <property type="entry name" value="ClpP/crotonase-like_dom_sf"/>
</dbReference>
<evidence type="ECO:0000313" key="6">
    <source>
        <dbReference type="Proteomes" id="UP001431572"/>
    </source>
</evidence>
<dbReference type="SUPFAM" id="SSF50156">
    <property type="entry name" value="PDZ domain-like"/>
    <property type="match status" value="1"/>
</dbReference>
<dbReference type="AlphaFoldDB" id="A0A8T7LS11"/>
<gene>
    <name evidence="3" type="ORF">HXX08_02905</name>
    <name evidence="4" type="ORF">OZ401_002500</name>
</gene>
<evidence type="ECO:0000313" key="4">
    <source>
        <dbReference type="EMBL" id="WJW66687.1"/>
    </source>
</evidence>
<dbReference type="PANTHER" id="PTHR32060:SF30">
    <property type="entry name" value="CARBOXY-TERMINAL PROCESSING PROTEASE CTPA"/>
    <property type="match status" value="1"/>
</dbReference>
<dbReference type="SUPFAM" id="SSF52096">
    <property type="entry name" value="ClpP/crotonase"/>
    <property type="match status" value="1"/>
</dbReference>
<accession>A0A8T7LS11</accession>
<dbReference type="Proteomes" id="UP001431572">
    <property type="component" value="Chromosome 1"/>
</dbReference>
<sequence>MVTATPAQKDIALTQAAVIPTITPLPPLPTNTPRPTLQPTSGSVKPSKADMVKAAFQALIGSYFYPLNSANVYEIALRGMKNYLQDNGINDPQVPIPDFSGDLNGDWQLFLQAYTLTLEKYQSQIGEEPLAYGAVQAATSSLGECRTGFYPPANTDDLIQNVAGTAPALGLGIIVVAPAGGEGLYISRVVPGSPADKAGLKTGDSIRGVGGQSIVGMSIGTASRLLVGGDKPTPGTQVSIEIKRAVTGKTEQLQITRGSTQVQTFERQIIGNVGYLRINSFPNRSQLTDLNLEFDNNLSELSKQNVKGLVIDLRGTRYGNYSTVRSFLSRFVQDNGLLIMSGRNAQGKFSALQMNSIPGVTVFNKPLAVLVDGTTAAEAELFSYALQLKKTARLFGQPTAGCLVGSDLVRMPDSSILNLAIFRVIQDPTQLDSVVDRVIPDEVVDMELSSLNQGKDSILEKALAYIQSL</sequence>
<dbReference type="Proteomes" id="UP000521676">
    <property type="component" value="Unassembled WGS sequence"/>
</dbReference>
<proteinExistence type="predicted"/>
<dbReference type="PROSITE" id="PS50106">
    <property type="entry name" value="PDZ"/>
    <property type="match status" value="1"/>
</dbReference>
<dbReference type="InterPro" id="IPR041489">
    <property type="entry name" value="PDZ_6"/>
</dbReference>
<evidence type="ECO:0000259" key="2">
    <source>
        <dbReference type="PROSITE" id="PS50106"/>
    </source>
</evidence>
<dbReference type="RefSeq" id="WP_341468581.1">
    <property type="nucleotide sequence ID" value="NZ_CP128399.1"/>
</dbReference>
<protein>
    <submittedName>
        <fullName evidence="3">PDZ domain-containing protein</fullName>
    </submittedName>
    <submittedName>
        <fullName evidence="4">S41 family peptidase</fullName>
    </submittedName>
</protein>
<name>A0A8T7LS11_9CHLR</name>
<dbReference type="Pfam" id="PF17820">
    <property type="entry name" value="PDZ_6"/>
    <property type="match status" value="1"/>
</dbReference>
<dbReference type="InterPro" id="IPR036034">
    <property type="entry name" value="PDZ_sf"/>
</dbReference>
<feature type="region of interest" description="Disordered" evidence="1">
    <location>
        <begin position="24"/>
        <end position="45"/>
    </location>
</feature>
<organism evidence="3 5">
    <name type="scientific">Candidatus Chlorohelix allophototropha</name>
    <dbReference type="NCBI Taxonomy" id="3003348"/>
    <lineage>
        <taxon>Bacteria</taxon>
        <taxon>Bacillati</taxon>
        <taxon>Chloroflexota</taxon>
        <taxon>Chloroflexia</taxon>
        <taxon>Candidatus Chloroheliales</taxon>
        <taxon>Candidatus Chloroheliaceae</taxon>
        <taxon>Candidatus Chlorohelix</taxon>
    </lineage>
</organism>
<dbReference type="Pfam" id="PF03572">
    <property type="entry name" value="Peptidase_S41"/>
    <property type="match status" value="1"/>
</dbReference>
<evidence type="ECO:0000313" key="3">
    <source>
        <dbReference type="EMBL" id="NWJ44804.1"/>
    </source>
</evidence>
<dbReference type="Gene3D" id="2.30.42.10">
    <property type="match status" value="1"/>
</dbReference>
<reference evidence="3 5" key="1">
    <citation type="submission" date="2020-06" db="EMBL/GenBank/DDBJ databases">
        <title>Anoxygenic phototrophic Chloroflexota member uses a Type I reaction center.</title>
        <authorList>
            <person name="Tsuji J.M."/>
            <person name="Shaw N.A."/>
            <person name="Nagashima S."/>
            <person name="Venkiteswaran J."/>
            <person name="Schiff S.L."/>
            <person name="Hanada S."/>
            <person name="Tank M."/>
            <person name="Neufeld J.D."/>
        </authorList>
    </citation>
    <scope>NUCLEOTIDE SEQUENCE [LARGE SCALE GENOMIC DNA]</scope>
    <source>
        <strain evidence="3">L227-S17</strain>
    </source>
</reference>
<evidence type="ECO:0000313" key="5">
    <source>
        <dbReference type="Proteomes" id="UP000521676"/>
    </source>
</evidence>
<dbReference type="GO" id="GO:0030288">
    <property type="term" value="C:outer membrane-bounded periplasmic space"/>
    <property type="evidence" value="ECO:0007669"/>
    <property type="project" value="TreeGrafter"/>
</dbReference>
<reference evidence="4" key="2">
    <citation type="journal article" date="2024" name="Nature">
        <title>Anoxygenic phototroph of the Chloroflexota uses a type I reaction centre.</title>
        <authorList>
            <person name="Tsuji J.M."/>
            <person name="Shaw N.A."/>
            <person name="Nagashima S."/>
            <person name="Venkiteswaran J.J."/>
            <person name="Schiff S.L."/>
            <person name="Watanabe T."/>
            <person name="Fukui M."/>
            <person name="Hanada S."/>
            <person name="Tank M."/>
            <person name="Neufeld J.D."/>
        </authorList>
    </citation>
    <scope>NUCLEOTIDE SEQUENCE</scope>
    <source>
        <strain evidence="4">L227-S17</strain>
    </source>
</reference>
<dbReference type="PANTHER" id="PTHR32060">
    <property type="entry name" value="TAIL-SPECIFIC PROTEASE"/>
    <property type="match status" value="1"/>
</dbReference>
<dbReference type="SMART" id="SM00245">
    <property type="entry name" value="TSPc"/>
    <property type="match status" value="1"/>
</dbReference>
<feature type="domain" description="PDZ" evidence="2">
    <location>
        <begin position="155"/>
        <end position="226"/>
    </location>
</feature>
<dbReference type="SMART" id="SM00228">
    <property type="entry name" value="PDZ"/>
    <property type="match status" value="1"/>
</dbReference>
<dbReference type="EMBL" id="JACATZ010000001">
    <property type="protein sequence ID" value="NWJ44804.1"/>
    <property type="molecule type" value="Genomic_DNA"/>
</dbReference>
<dbReference type="CDD" id="cd06782">
    <property type="entry name" value="cpPDZ_CPP-like"/>
    <property type="match status" value="1"/>
</dbReference>
<dbReference type="GO" id="GO:0004175">
    <property type="term" value="F:endopeptidase activity"/>
    <property type="evidence" value="ECO:0007669"/>
    <property type="project" value="TreeGrafter"/>
</dbReference>
<dbReference type="InterPro" id="IPR005151">
    <property type="entry name" value="Tail-specific_protease"/>
</dbReference>
<dbReference type="EMBL" id="CP128399">
    <property type="protein sequence ID" value="WJW66687.1"/>
    <property type="molecule type" value="Genomic_DNA"/>
</dbReference>
<dbReference type="Gene3D" id="3.90.226.10">
    <property type="entry name" value="2-enoyl-CoA Hydratase, Chain A, domain 1"/>
    <property type="match status" value="1"/>
</dbReference>